<dbReference type="Proteomes" id="UP000279336">
    <property type="component" value="Unassembled WGS sequence"/>
</dbReference>
<dbReference type="InterPro" id="IPR048020">
    <property type="entry name" value="Transpos_IS3"/>
</dbReference>
<feature type="domain" description="Integrase catalytic" evidence="2">
    <location>
        <begin position="126"/>
        <end position="225"/>
    </location>
</feature>
<dbReference type="PANTHER" id="PTHR46889:SF4">
    <property type="entry name" value="TRANSPOSASE INSO FOR INSERTION SEQUENCE ELEMENT IS911B-RELATED"/>
    <property type="match status" value="1"/>
</dbReference>
<evidence type="ECO:0000313" key="3">
    <source>
        <dbReference type="EMBL" id="RLP06003.1"/>
    </source>
</evidence>
<gene>
    <name evidence="3" type="ORF">D7U36_13295</name>
</gene>
<reference evidence="3 4" key="1">
    <citation type="submission" date="2018-10" db="EMBL/GenBank/DDBJ databases">
        <title>Propionibacterium australiense Genome Sequencing and Assembly.</title>
        <authorList>
            <person name="Bernier A.-M."/>
            <person name="Bernard K."/>
        </authorList>
    </citation>
    <scope>NUCLEOTIDE SEQUENCE [LARGE SCALE GENOMIC DNA]</scope>
    <source>
        <strain evidence="3 4">NML98A078</strain>
    </source>
</reference>
<proteinExistence type="predicted"/>
<dbReference type="PANTHER" id="PTHR46889">
    <property type="entry name" value="TRANSPOSASE INSF FOR INSERTION SEQUENCE IS3B-RELATED"/>
    <property type="match status" value="1"/>
</dbReference>
<dbReference type="AlphaFoldDB" id="A0A8B3FGV6"/>
<evidence type="ECO:0000259" key="2">
    <source>
        <dbReference type="PROSITE" id="PS50994"/>
    </source>
</evidence>
<dbReference type="EMBL" id="RCIW01000041">
    <property type="protein sequence ID" value="RLP06003.1"/>
    <property type="molecule type" value="Genomic_DNA"/>
</dbReference>
<dbReference type="InterPro" id="IPR050900">
    <property type="entry name" value="Transposase_IS3/IS150/IS904"/>
</dbReference>
<dbReference type="PROSITE" id="PS50994">
    <property type="entry name" value="INTEGRASE"/>
    <property type="match status" value="1"/>
</dbReference>
<name>A0A8B3FGV6_9ACTN</name>
<protein>
    <submittedName>
        <fullName evidence="3">IS3 family transposase</fullName>
    </submittedName>
</protein>
<accession>A0A8B3FGV6</accession>
<dbReference type="InterPro" id="IPR036397">
    <property type="entry name" value="RNaseH_sf"/>
</dbReference>
<dbReference type="Pfam" id="PF00665">
    <property type="entry name" value="rve"/>
    <property type="match status" value="1"/>
</dbReference>
<evidence type="ECO:0000256" key="1">
    <source>
        <dbReference type="ARBA" id="ARBA00002286"/>
    </source>
</evidence>
<organism evidence="3 4">
    <name type="scientific">Propionibacterium australiense</name>
    <dbReference type="NCBI Taxonomy" id="119981"/>
    <lineage>
        <taxon>Bacteria</taxon>
        <taxon>Bacillati</taxon>
        <taxon>Actinomycetota</taxon>
        <taxon>Actinomycetes</taxon>
        <taxon>Propionibacteriales</taxon>
        <taxon>Propionibacteriaceae</taxon>
        <taxon>Propionibacterium</taxon>
    </lineage>
</organism>
<comment type="caution">
    <text evidence="3">The sequence shown here is derived from an EMBL/GenBank/DDBJ whole genome shotgun (WGS) entry which is preliminary data.</text>
</comment>
<dbReference type="GO" id="GO:0015074">
    <property type="term" value="P:DNA integration"/>
    <property type="evidence" value="ECO:0007669"/>
    <property type="project" value="InterPro"/>
</dbReference>
<dbReference type="InterPro" id="IPR001584">
    <property type="entry name" value="Integrase_cat-core"/>
</dbReference>
<dbReference type="GO" id="GO:0003676">
    <property type="term" value="F:nucleic acid binding"/>
    <property type="evidence" value="ECO:0007669"/>
    <property type="project" value="InterPro"/>
</dbReference>
<dbReference type="InterPro" id="IPR025948">
    <property type="entry name" value="HTH-like_dom"/>
</dbReference>
<dbReference type="Gene3D" id="3.30.420.10">
    <property type="entry name" value="Ribonuclease H-like superfamily/Ribonuclease H"/>
    <property type="match status" value="1"/>
</dbReference>
<comment type="function">
    <text evidence="1">Involved in the transposition of the insertion sequence.</text>
</comment>
<dbReference type="SUPFAM" id="SSF53098">
    <property type="entry name" value="Ribonuclease H-like"/>
    <property type="match status" value="1"/>
</dbReference>
<dbReference type="Pfam" id="PF13276">
    <property type="entry name" value="HTH_21"/>
    <property type="match status" value="1"/>
</dbReference>
<evidence type="ECO:0000313" key="4">
    <source>
        <dbReference type="Proteomes" id="UP000279336"/>
    </source>
</evidence>
<dbReference type="InterPro" id="IPR012337">
    <property type="entry name" value="RNaseH-like_sf"/>
</dbReference>
<dbReference type="OrthoDB" id="4281720at2"/>
<dbReference type="NCBIfam" id="NF033516">
    <property type="entry name" value="transpos_IS3"/>
    <property type="match status" value="1"/>
</dbReference>
<sequence>MRVSAKYRCIHREEGNYPIQSMCRWVKVSKSGYYAWRNRPKSLAAQRREDLAAIIVKFFDESEQTYGYRRIHAELARSGVKVSPDTVRKIMATAGLVACQPRKRARTTIPAPDLPDRPDRLRRDFTATAPGMKWVGDITYVPTWQGFVYLAVVMDCFSKKIVGHAIAGHMRTGLVTQALAMAVRNCPPTRGVTVFHSDRGSQYTSAEYTKFMTGHGILPSVGADR</sequence>